<dbReference type="PANTHER" id="PTHR33478">
    <property type="entry name" value="EXTRACELLULAR METALLOPROTEINASE MEP"/>
    <property type="match status" value="1"/>
</dbReference>
<name>A0A0C9Z2S2_9AGAM</name>
<evidence type="ECO:0000256" key="12">
    <source>
        <dbReference type="PIRSR" id="PIRSR601842-2"/>
    </source>
</evidence>
<dbReference type="Pfam" id="PF02128">
    <property type="entry name" value="Peptidase_M36"/>
    <property type="match status" value="1"/>
</dbReference>
<proteinExistence type="inferred from homology"/>
<dbReference type="OrthoDB" id="3227768at2759"/>
<evidence type="ECO:0000256" key="2">
    <source>
        <dbReference type="ARBA" id="ARBA00006006"/>
    </source>
</evidence>
<keyword evidence="8 12" id="KW-0862">Zinc</keyword>
<dbReference type="STRING" id="765257.A0A0C9Z2S2"/>
<dbReference type="Gene3D" id="3.10.170.10">
    <property type="match status" value="1"/>
</dbReference>
<dbReference type="MEROPS" id="M36.001"/>
<evidence type="ECO:0000256" key="6">
    <source>
        <dbReference type="ARBA" id="ARBA00022729"/>
    </source>
</evidence>
<keyword evidence="5 12" id="KW-0479">Metal-binding</keyword>
<feature type="binding site" evidence="12">
    <location>
        <position position="509"/>
    </location>
    <ligand>
        <name>Zn(2+)</name>
        <dbReference type="ChEBI" id="CHEBI:29105"/>
        <note>catalytic</note>
    </ligand>
</feature>
<evidence type="ECO:0000256" key="13">
    <source>
        <dbReference type="RuleBase" id="RU364017"/>
    </source>
</evidence>
<dbReference type="Pfam" id="PF07504">
    <property type="entry name" value="FTP"/>
    <property type="match status" value="1"/>
</dbReference>
<feature type="chain" id="PRO_5009360385" description="Extracellular metalloproteinase" evidence="13">
    <location>
        <begin position="21"/>
        <end position="767"/>
    </location>
</feature>
<sequence>MRGLTTVTLALAGLAAHAIAHSTPPPLGQRRKTLGFGPVLPHARFETLPPSTAGFAPVDPFHAARDFLDQFADPALGRAYAIRSDSYTDRNTGVTHVYARQIIGGIEVADAHINLNIKDGRVLSFGDSVHMDPRRPLLEFMAAALPKSHPAFEGVLENPGQYVEGIGMVPETHLLGDHATVGMALSGVPGTIGDVKARITWVQVPKEDGSVKLELVHRFEVEMQDNWYEATVTAALPHRIISVVDWASDSPMPPMTFAPVPKKYPAPPKGKPAEYLVFPWGTNDPLEAVLGDTFASPAGWHTLPYVNDPGADEDELRQFWCKSNATRGNNVFAQENWDGRYQWINNHRAEGSSNYDDAPLQYVFTYDPVPLYDEEAEMQQAKSYIDATVTQLFYTTNMFHDLVYRYGFTEEAGNFQQYNFGRGGLGDDAVIANAQDGSGFNNANFMTPPDGQNGRCRMYLWNTASPYRDGDMEAGIVIHELSHGLSTRLTGGPQNSGCLGWGESGGMGEGWGDFIATTVRSTSNYSDYTMGAWASNRAGGIRNFPYSTTSDVNPSTYATLDKPGYWGVHAIGEVWAEMLWVVSQKLIEKYDFSPTLLPPVPNADGSMPPNDFYRPQTFDEFGNPKPLIPKHGNTLFLQLVIEAMKLQPCSPTFFDARKAILNADKILTGGENECEIWEGFASRGMGVDAKVVGQTPWGGGVRTDGIKRPDHCLESDPKKPSPEPKPKPDPIPGDDECGPFGWCWPWKGKDGQWRLPNVPGWPWSYDY</sequence>
<evidence type="ECO:0000256" key="8">
    <source>
        <dbReference type="ARBA" id="ARBA00022833"/>
    </source>
</evidence>
<evidence type="ECO:0000256" key="7">
    <source>
        <dbReference type="ARBA" id="ARBA00022801"/>
    </source>
</evidence>
<keyword evidence="6 13" id="KW-0732">Signal</keyword>
<comment type="similarity">
    <text evidence="2 13">Belongs to the peptidase M36 family.</text>
</comment>
<dbReference type="InterPro" id="IPR001842">
    <property type="entry name" value="Peptidase_M36"/>
</dbReference>
<dbReference type="EC" id="3.4.24.-" evidence="13"/>
<evidence type="ECO:0000256" key="11">
    <source>
        <dbReference type="PIRSR" id="PIRSR601842-1"/>
    </source>
</evidence>
<dbReference type="InterPro" id="IPR050371">
    <property type="entry name" value="Fungal_virulence_M36"/>
</dbReference>
<feature type="active site" evidence="11">
    <location>
        <position position="480"/>
    </location>
</feature>
<dbReference type="Gene3D" id="1.10.390.10">
    <property type="entry name" value="Neutral Protease Domain 2"/>
    <property type="match status" value="1"/>
</dbReference>
<dbReference type="SUPFAM" id="SSF55486">
    <property type="entry name" value="Metalloproteases ('zincins'), catalytic domain"/>
    <property type="match status" value="1"/>
</dbReference>
<evidence type="ECO:0000256" key="3">
    <source>
        <dbReference type="ARBA" id="ARBA00022525"/>
    </source>
</evidence>
<accession>A0A0C9Z2S2</accession>
<keyword evidence="3 13" id="KW-0964">Secreted</keyword>
<feature type="binding site" evidence="12">
    <location>
        <position position="249"/>
    </location>
    <ligand>
        <name>Zn(2+)</name>
        <dbReference type="ChEBI" id="CHEBI:29105"/>
        <note>catalytic</note>
    </ligand>
</feature>
<dbReference type="Proteomes" id="UP000054018">
    <property type="component" value="Unassembled WGS sequence"/>
</dbReference>
<comment type="subcellular location">
    <subcellularLocation>
        <location evidence="1 13">Secreted</location>
    </subcellularLocation>
</comment>
<dbReference type="InterPro" id="IPR027268">
    <property type="entry name" value="Peptidase_M4/M1_CTD_sf"/>
</dbReference>
<protein>
    <recommendedName>
        <fullName evidence="13">Extracellular metalloproteinase</fullName>
        <ecNumber evidence="13">3.4.24.-</ecNumber>
    </recommendedName>
    <alternativeName>
        <fullName evidence="13">Fungalysin</fullName>
    </alternativeName>
</protein>
<dbReference type="GO" id="GO:0008270">
    <property type="term" value="F:zinc ion binding"/>
    <property type="evidence" value="ECO:0007669"/>
    <property type="project" value="InterPro"/>
</dbReference>
<dbReference type="HOGENOM" id="CLU_012703_3_2_1"/>
<gene>
    <name evidence="16" type="ORF">PISMIDRAFT_30866</name>
</gene>
<feature type="signal peptide" evidence="13">
    <location>
        <begin position="1"/>
        <end position="20"/>
    </location>
</feature>
<dbReference type="GO" id="GO:0004222">
    <property type="term" value="F:metalloendopeptidase activity"/>
    <property type="evidence" value="ECO:0007669"/>
    <property type="project" value="InterPro"/>
</dbReference>
<feature type="region of interest" description="Disordered" evidence="14">
    <location>
        <begin position="694"/>
        <end position="736"/>
    </location>
</feature>
<dbReference type="InterPro" id="IPR011096">
    <property type="entry name" value="FTP_domain"/>
</dbReference>
<comment type="cofactor">
    <cofactor evidence="12">
        <name>Zn(2+)</name>
        <dbReference type="ChEBI" id="CHEBI:29105"/>
    </cofactor>
    <text evidence="12">Binds 1 zinc ion per subunit.</text>
</comment>
<evidence type="ECO:0000256" key="1">
    <source>
        <dbReference type="ARBA" id="ARBA00004613"/>
    </source>
</evidence>
<dbReference type="GO" id="GO:0005615">
    <property type="term" value="C:extracellular space"/>
    <property type="evidence" value="ECO:0007669"/>
    <property type="project" value="InterPro"/>
</dbReference>
<evidence type="ECO:0000256" key="4">
    <source>
        <dbReference type="ARBA" id="ARBA00022670"/>
    </source>
</evidence>
<evidence type="ECO:0000256" key="5">
    <source>
        <dbReference type="ARBA" id="ARBA00022723"/>
    </source>
</evidence>
<evidence type="ECO:0000313" key="17">
    <source>
        <dbReference type="Proteomes" id="UP000054018"/>
    </source>
</evidence>
<feature type="domain" description="FTP" evidence="15">
    <location>
        <begin position="84"/>
        <end position="128"/>
    </location>
</feature>
<keyword evidence="4 13" id="KW-0645">Protease</keyword>
<feature type="compositionally biased region" description="Basic and acidic residues" evidence="14">
    <location>
        <begin position="704"/>
        <end position="728"/>
    </location>
</feature>
<organism evidence="16 17">
    <name type="scientific">Pisolithus microcarpus 441</name>
    <dbReference type="NCBI Taxonomy" id="765257"/>
    <lineage>
        <taxon>Eukaryota</taxon>
        <taxon>Fungi</taxon>
        <taxon>Dikarya</taxon>
        <taxon>Basidiomycota</taxon>
        <taxon>Agaricomycotina</taxon>
        <taxon>Agaricomycetes</taxon>
        <taxon>Agaricomycetidae</taxon>
        <taxon>Boletales</taxon>
        <taxon>Sclerodermatineae</taxon>
        <taxon>Pisolithaceae</taxon>
        <taxon>Pisolithus</taxon>
    </lineage>
</organism>
<reference evidence="16 17" key="1">
    <citation type="submission" date="2014-04" db="EMBL/GenBank/DDBJ databases">
        <authorList>
            <consortium name="DOE Joint Genome Institute"/>
            <person name="Kuo A."/>
            <person name="Kohler A."/>
            <person name="Costa M.D."/>
            <person name="Nagy L.G."/>
            <person name="Floudas D."/>
            <person name="Copeland A."/>
            <person name="Barry K.W."/>
            <person name="Cichocki N."/>
            <person name="Veneault-Fourrey C."/>
            <person name="LaButti K."/>
            <person name="Lindquist E.A."/>
            <person name="Lipzen A."/>
            <person name="Lundell T."/>
            <person name="Morin E."/>
            <person name="Murat C."/>
            <person name="Sun H."/>
            <person name="Tunlid A."/>
            <person name="Henrissat B."/>
            <person name="Grigoriev I.V."/>
            <person name="Hibbett D.S."/>
            <person name="Martin F."/>
            <person name="Nordberg H.P."/>
            <person name="Cantor M.N."/>
            <person name="Hua S.X."/>
        </authorList>
    </citation>
    <scope>NUCLEOTIDE SEQUENCE [LARGE SCALE GENOMIC DNA]</scope>
    <source>
        <strain evidence="16 17">441</strain>
    </source>
</reference>
<evidence type="ECO:0000256" key="14">
    <source>
        <dbReference type="SAM" id="MobiDB-lite"/>
    </source>
</evidence>
<evidence type="ECO:0000256" key="9">
    <source>
        <dbReference type="ARBA" id="ARBA00023049"/>
    </source>
</evidence>
<keyword evidence="10 13" id="KW-0865">Zymogen</keyword>
<feature type="binding site" evidence="12">
    <location>
        <position position="479"/>
    </location>
    <ligand>
        <name>Zn(2+)</name>
        <dbReference type="ChEBI" id="CHEBI:29105"/>
        <note>catalytic</note>
    </ligand>
</feature>
<evidence type="ECO:0000259" key="15">
    <source>
        <dbReference type="Pfam" id="PF07504"/>
    </source>
</evidence>
<keyword evidence="9 13" id="KW-0482">Metalloprotease</keyword>
<dbReference type="CDD" id="cd09596">
    <property type="entry name" value="M36"/>
    <property type="match status" value="1"/>
</dbReference>
<keyword evidence="7 13" id="KW-0378">Hydrolase</keyword>
<feature type="binding site" evidence="12">
    <location>
        <position position="483"/>
    </location>
    <ligand>
        <name>Zn(2+)</name>
        <dbReference type="ChEBI" id="CHEBI:29105"/>
        <note>catalytic</note>
    </ligand>
</feature>
<evidence type="ECO:0000256" key="10">
    <source>
        <dbReference type="ARBA" id="ARBA00023145"/>
    </source>
</evidence>
<dbReference type="EMBL" id="KN833849">
    <property type="protein sequence ID" value="KIK16707.1"/>
    <property type="molecule type" value="Genomic_DNA"/>
</dbReference>
<dbReference type="PANTHER" id="PTHR33478:SF1">
    <property type="entry name" value="EXTRACELLULAR METALLOPROTEINASE MEP"/>
    <property type="match status" value="1"/>
</dbReference>
<dbReference type="AlphaFoldDB" id="A0A0C9Z2S2"/>
<evidence type="ECO:0000313" key="16">
    <source>
        <dbReference type="EMBL" id="KIK16707.1"/>
    </source>
</evidence>
<dbReference type="GO" id="GO:0006508">
    <property type="term" value="P:proteolysis"/>
    <property type="evidence" value="ECO:0007669"/>
    <property type="project" value="UniProtKB-KW"/>
</dbReference>
<keyword evidence="17" id="KW-1185">Reference proteome</keyword>
<reference evidence="17" key="2">
    <citation type="submission" date="2015-01" db="EMBL/GenBank/DDBJ databases">
        <title>Evolutionary Origins and Diversification of the Mycorrhizal Mutualists.</title>
        <authorList>
            <consortium name="DOE Joint Genome Institute"/>
            <consortium name="Mycorrhizal Genomics Consortium"/>
            <person name="Kohler A."/>
            <person name="Kuo A."/>
            <person name="Nagy L.G."/>
            <person name="Floudas D."/>
            <person name="Copeland A."/>
            <person name="Barry K.W."/>
            <person name="Cichocki N."/>
            <person name="Veneault-Fourrey C."/>
            <person name="LaButti K."/>
            <person name="Lindquist E.A."/>
            <person name="Lipzen A."/>
            <person name="Lundell T."/>
            <person name="Morin E."/>
            <person name="Murat C."/>
            <person name="Riley R."/>
            <person name="Ohm R."/>
            <person name="Sun H."/>
            <person name="Tunlid A."/>
            <person name="Henrissat B."/>
            <person name="Grigoriev I.V."/>
            <person name="Hibbett D.S."/>
            <person name="Martin F."/>
        </authorList>
    </citation>
    <scope>NUCLEOTIDE SEQUENCE [LARGE SCALE GENOMIC DNA]</scope>
    <source>
        <strain evidence="17">441</strain>
    </source>
</reference>